<dbReference type="InterPro" id="IPR003748">
    <property type="entry name" value="DUF169"/>
</dbReference>
<name>A0A1G8ERS1_BACOV</name>
<evidence type="ECO:0000313" key="1">
    <source>
        <dbReference type="EMBL" id="SDH72565.1"/>
    </source>
</evidence>
<gene>
    <name evidence="1" type="ORF">SAMN05192582_101160</name>
</gene>
<evidence type="ECO:0000313" key="2">
    <source>
        <dbReference type="Proteomes" id="UP000181870"/>
    </source>
</evidence>
<dbReference type="Proteomes" id="UP000181870">
    <property type="component" value="Unassembled WGS sequence"/>
</dbReference>
<reference evidence="1 2" key="1">
    <citation type="submission" date="2016-10" db="EMBL/GenBank/DDBJ databases">
        <authorList>
            <person name="de Groot N.N."/>
        </authorList>
    </citation>
    <scope>NUCLEOTIDE SEQUENCE [LARGE SCALE GENOMIC DNA]</scope>
    <source>
        <strain evidence="1 2">NLAE-zl-C57</strain>
    </source>
</reference>
<sequence>MKALNLFIEELRQAFGENIKLPFAVWYSETPAGEEISMPHCMFEAMPMIEQGKVITFSKAKLHCGGGRIYCGFNPYTSAIGKFVSGKEFYKQTPEMVDEFVNAMDIRLTDKSFLNFARIDQLNSLEGIEGIVFMGNADVISGLTAWAFYDNNNPDAVTCQWASGCSATVCFLTNENRNQGKRTFLGMFDLSVRKWVKTDEMSFGIPTSRLSEMMETLSRCALFNSPAWATVKERI</sequence>
<dbReference type="Pfam" id="PF02596">
    <property type="entry name" value="DUF169"/>
    <property type="match status" value="1"/>
</dbReference>
<proteinExistence type="predicted"/>
<dbReference type="EMBL" id="FNDO01000011">
    <property type="protein sequence ID" value="SDH72565.1"/>
    <property type="molecule type" value="Genomic_DNA"/>
</dbReference>
<organism evidence="1 2">
    <name type="scientific">Bacteroides ovatus</name>
    <dbReference type="NCBI Taxonomy" id="28116"/>
    <lineage>
        <taxon>Bacteria</taxon>
        <taxon>Pseudomonadati</taxon>
        <taxon>Bacteroidota</taxon>
        <taxon>Bacteroidia</taxon>
        <taxon>Bacteroidales</taxon>
        <taxon>Bacteroidaceae</taxon>
        <taxon>Bacteroides</taxon>
    </lineage>
</organism>
<accession>A0A1G8ERS1</accession>
<dbReference type="AlphaFoldDB" id="A0A1G8ERS1"/>
<protein>
    <submittedName>
        <fullName evidence="1">Uncharacterized ArCR, COG2043</fullName>
    </submittedName>
</protein>
<dbReference type="RefSeq" id="WP_074636847.1">
    <property type="nucleotide sequence ID" value="NZ_FNDO01000011.1"/>
</dbReference>